<evidence type="ECO:0000256" key="6">
    <source>
        <dbReference type="ARBA" id="ARBA00023136"/>
    </source>
</evidence>
<keyword evidence="3" id="KW-1003">Cell membrane</keyword>
<feature type="transmembrane region" description="Helical" evidence="7">
    <location>
        <begin position="268"/>
        <end position="286"/>
    </location>
</feature>
<dbReference type="Gene3D" id="1.10.3730.20">
    <property type="match status" value="1"/>
</dbReference>
<name>A0A1H9T4C1_9MICO</name>
<gene>
    <name evidence="9" type="ORF">SAMN05216199_1438</name>
</gene>
<dbReference type="InterPro" id="IPR037185">
    <property type="entry name" value="EmrE-like"/>
</dbReference>
<feature type="transmembrane region" description="Helical" evidence="7">
    <location>
        <begin position="244"/>
        <end position="262"/>
    </location>
</feature>
<feature type="domain" description="EamA" evidence="8">
    <location>
        <begin position="17"/>
        <end position="146"/>
    </location>
</feature>
<comment type="similarity">
    <text evidence="2">Belongs to the EamA transporter family.</text>
</comment>
<dbReference type="Pfam" id="PF00892">
    <property type="entry name" value="EamA"/>
    <property type="match status" value="2"/>
</dbReference>
<feature type="transmembrane region" description="Helical" evidence="7">
    <location>
        <begin position="183"/>
        <end position="202"/>
    </location>
</feature>
<evidence type="ECO:0000259" key="8">
    <source>
        <dbReference type="Pfam" id="PF00892"/>
    </source>
</evidence>
<dbReference type="SUPFAM" id="SSF103481">
    <property type="entry name" value="Multidrug resistance efflux transporter EmrE"/>
    <property type="match status" value="2"/>
</dbReference>
<evidence type="ECO:0000256" key="3">
    <source>
        <dbReference type="ARBA" id="ARBA00022475"/>
    </source>
</evidence>
<feature type="transmembrane region" description="Helical" evidence="7">
    <location>
        <begin position="45"/>
        <end position="63"/>
    </location>
</feature>
<proteinExistence type="inferred from homology"/>
<dbReference type="InterPro" id="IPR051258">
    <property type="entry name" value="Diverse_Substrate_Transporter"/>
</dbReference>
<accession>A0A1H9T4C1</accession>
<keyword evidence="5 7" id="KW-1133">Transmembrane helix</keyword>
<protein>
    <submittedName>
        <fullName evidence="9">Threonine/homoserine efflux transporter RhtA</fullName>
    </submittedName>
</protein>
<feature type="transmembrane region" description="Helical" evidence="7">
    <location>
        <begin position="75"/>
        <end position="91"/>
    </location>
</feature>
<keyword evidence="4 7" id="KW-0812">Transmembrane</keyword>
<dbReference type="PANTHER" id="PTHR42920">
    <property type="entry name" value="OS03G0707200 PROTEIN-RELATED"/>
    <property type="match status" value="1"/>
</dbReference>
<evidence type="ECO:0000256" key="1">
    <source>
        <dbReference type="ARBA" id="ARBA00004651"/>
    </source>
</evidence>
<keyword evidence="10" id="KW-1185">Reference proteome</keyword>
<sequence length="311" mass="32455">MTARPAARSSARSARLATLLLMGVTAVWGSTFFLIRDLVVHVPSADFLAVRFAIAAVVMFAVFRRQTLALSRADLLTGIGLGVLYGAAQLLQTTGLEHTDASVSGFVTGTYVVLTPVFGALIFRDRIAPSTWVAVGLATAGLAVLSLRGLAVGYGEALTLASAALYALHIIGLGRFSRAHTATGLATVQAFVIALMCSVAAVPDGLTLPSDGGQWASLLYMALVAGAVALWAQTWAQSHLPATRAAIVMTLEPVFAAFFAVLAGGERLTARMLGGGALVLTAMYVVELLGRRTPETTAEQDPPAELLHHEV</sequence>
<dbReference type="Proteomes" id="UP000199019">
    <property type="component" value="Unassembled WGS sequence"/>
</dbReference>
<keyword evidence="6 7" id="KW-0472">Membrane</keyword>
<evidence type="ECO:0000256" key="2">
    <source>
        <dbReference type="ARBA" id="ARBA00007362"/>
    </source>
</evidence>
<feature type="transmembrane region" description="Helical" evidence="7">
    <location>
        <begin position="157"/>
        <end position="176"/>
    </location>
</feature>
<evidence type="ECO:0000256" key="7">
    <source>
        <dbReference type="SAM" id="Phobius"/>
    </source>
</evidence>
<dbReference type="EMBL" id="FOHB01000002">
    <property type="protein sequence ID" value="SER92072.1"/>
    <property type="molecule type" value="Genomic_DNA"/>
</dbReference>
<reference evidence="10" key="1">
    <citation type="submission" date="2016-10" db="EMBL/GenBank/DDBJ databases">
        <authorList>
            <person name="Varghese N."/>
            <person name="Submissions S."/>
        </authorList>
    </citation>
    <scope>NUCLEOTIDE SEQUENCE [LARGE SCALE GENOMIC DNA]</scope>
    <source>
        <strain evidence="10">CGMCC 1.6963</strain>
    </source>
</reference>
<dbReference type="AlphaFoldDB" id="A0A1H9T4C1"/>
<dbReference type="GO" id="GO:0005886">
    <property type="term" value="C:plasma membrane"/>
    <property type="evidence" value="ECO:0007669"/>
    <property type="project" value="UniProtKB-SubCell"/>
</dbReference>
<feature type="transmembrane region" description="Helical" evidence="7">
    <location>
        <begin position="214"/>
        <end position="232"/>
    </location>
</feature>
<evidence type="ECO:0000313" key="9">
    <source>
        <dbReference type="EMBL" id="SER92072.1"/>
    </source>
</evidence>
<evidence type="ECO:0000313" key="10">
    <source>
        <dbReference type="Proteomes" id="UP000199019"/>
    </source>
</evidence>
<organism evidence="9 10">
    <name type="scientific">Pedococcus cremeus</name>
    <dbReference type="NCBI Taxonomy" id="587636"/>
    <lineage>
        <taxon>Bacteria</taxon>
        <taxon>Bacillati</taxon>
        <taxon>Actinomycetota</taxon>
        <taxon>Actinomycetes</taxon>
        <taxon>Micrococcales</taxon>
        <taxon>Intrasporangiaceae</taxon>
        <taxon>Pedococcus</taxon>
    </lineage>
</organism>
<dbReference type="RefSeq" id="WP_091756719.1">
    <property type="nucleotide sequence ID" value="NZ_FOHB01000002.1"/>
</dbReference>
<dbReference type="STRING" id="587636.SAMN05216199_1438"/>
<feature type="transmembrane region" description="Helical" evidence="7">
    <location>
        <begin position="130"/>
        <end position="151"/>
    </location>
</feature>
<feature type="transmembrane region" description="Helical" evidence="7">
    <location>
        <begin position="103"/>
        <end position="123"/>
    </location>
</feature>
<comment type="subcellular location">
    <subcellularLocation>
        <location evidence="1">Cell membrane</location>
        <topology evidence="1">Multi-pass membrane protein</topology>
    </subcellularLocation>
</comment>
<evidence type="ECO:0000256" key="5">
    <source>
        <dbReference type="ARBA" id="ARBA00022989"/>
    </source>
</evidence>
<evidence type="ECO:0000256" key="4">
    <source>
        <dbReference type="ARBA" id="ARBA00022692"/>
    </source>
</evidence>
<feature type="domain" description="EamA" evidence="8">
    <location>
        <begin position="155"/>
        <end position="286"/>
    </location>
</feature>
<dbReference type="InterPro" id="IPR000620">
    <property type="entry name" value="EamA_dom"/>
</dbReference>
<dbReference type="PANTHER" id="PTHR42920:SF5">
    <property type="entry name" value="EAMA DOMAIN-CONTAINING PROTEIN"/>
    <property type="match status" value="1"/>
</dbReference>
<dbReference type="OrthoDB" id="3182968at2"/>